<accession>A0A2N3QTQ3</accession>
<name>A0A2N3QTQ3_9BIFI</name>
<dbReference type="GO" id="GO:0006310">
    <property type="term" value="P:DNA recombination"/>
    <property type="evidence" value="ECO:0007669"/>
    <property type="project" value="InterPro"/>
</dbReference>
<evidence type="ECO:0008006" key="3">
    <source>
        <dbReference type="Google" id="ProtNLM"/>
    </source>
</evidence>
<dbReference type="RefSeq" id="WP_101430860.1">
    <property type="nucleotide sequence ID" value="NZ_PCHA01000018.1"/>
</dbReference>
<organism evidence="1 2">
    <name type="scientific">Bifidobacterium pseudolongum subsp. globosum</name>
    <dbReference type="NCBI Taxonomy" id="1690"/>
    <lineage>
        <taxon>Bacteria</taxon>
        <taxon>Bacillati</taxon>
        <taxon>Actinomycetota</taxon>
        <taxon>Actinomycetes</taxon>
        <taxon>Bifidobacteriales</taxon>
        <taxon>Bifidobacteriaceae</taxon>
        <taxon>Bifidobacterium</taxon>
    </lineage>
</organism>
<dbReference type="SUPFAM" id="SSF103084">
    <property type="entry name" value="Holliday junction resolvase RusA"/>
    <property type="match status" value="1"/>
</dbReference>
<dbReference type="Proteomes" id="UP000233722">
    <property type="component" value="Unassembled WGS sequence"/>
</dbReference>
<sequence>MMGATIHIDVPKNLLLKANGGQGQVYANAQRAKHLRHKGATIGRDWINQHQPWTPYGRVDIEYEIHYPKRPARADPDNLAPTVKHLVDGLTDAGLWADDDYQHLRRRTYTMGPPTRITGLWRVSIHITPITREEPS</sequence>
<dbReference type="InterPro" id="IPR036614">
    <property type="entry name" value="RusA-like_sf"/>
</dbReference>
<gene>
    <name evidence="1" type="ORF">CQR45_1038</name>
</gene>
<protein>
    <recommendedName>
        <fullName evidence="3">Acyl-coenzyme A synthetases/AMP-(Fatty) acid ligase</fullName>
    </recommendedName>
</protein>
<evidence type="ECO:0000313" key="1">
    <source>
        <dbReference type="EMBL" id="PKU95394.1"/>
    </source>
</evidence>
<reference evidence="1 2" key="1">
    <citation type="submission" date="2017-10" db="EMBL/GenBank/DDBJ databases">
        <title>Bifidobacterium genomics.</title>
        <authorList>
            <person name="Lugli G.A."/>
            <person name="Milani C."/>
            <person name="Mancabelli L."/>
        </authorList>
    </citation>
    <scope>NUCLEOTIDE SEQUENCE [LARGE SCALE GENOMIC DNA]</scope>
    <source>
        <strain evidence="1 2">1747B</strain>
    </source>
</reference>
<dbReference type="GO" id="GO:0000287">
    <property type="term" value="F:magnesium ion binding"/>
    <property type="evidence" value="ECO:0007669"/>
    <property type="project" value="InterPro"/>
</dbReference>
<proteinExistence type="predicted"/>
<dbReference type="EMBL" id="PCHA01000018">
    <property type="protein sequence ID" value="PKU95394.1"/>
    <property type="molecule type" value="Genomic_DNA"/>
</dbReference>
<dbReference type="GO" id="GO:0006281">
    <property type="term" value="P:DNA repair"/>
    <property type="evidence" value="ECO:0007669"/>
    <property type="project" value="InterPro"/>
</dbReference>
<dbReference type="AlphaFoldDB" id="A0A2N3QTQ3"/>
<dbReference type="Gene3D" id="3.30.1330.70">
    <property type="entry name" value="Holliday junction resolvase RusA"/>
    <property type="match status" value="1"/>
</dbReference>
<comment type="caution">
    <text evidence="1">The sequence shown here is derived from an EMBL/GenBank/DDBJ whole genome shotgun (WGS) entry which is preliminary data.</text>
</comment>
<evidence type="ECO:0000313" key="2">
    <source>
        <dbReference type="Proteomes" id="UP000233722"/>
    </source>
</evidence>